<evidence type="ECO:0000256" key="6">
    <source>
        <dbReference type="ARBA" id="ARBA00023085"/>
    </source>
</evidence>
<evidence type="ECO:0000256" key="12">
    <source>
        <dbReference type="RuleBase" id="RU000589"/>
    </source>
</evidence>
<keyword evidence="15" id="KW-1185">Reference proteome</keyword>
<dbReference type="AlphaFoldDB" id="A0A8J5F249"/>
<evidence type="ECO:0000256" key="9">
    <source>
        <dbReference type="ARBA" id="ARBA00047928"/>
    </source>
</evidence>
<comment type="pathway">
    <text evidence="1 12">Glycan metabolism; pectin degradation; 2-dehydro-3-deoxy-D-gluconate from pectin: step 1/5.</text>
</comment>
<protein>
    <recommendedName>
        <fullName evidence="4 12">Pectinesterase</fullName>
        <ecNumber evidence="4 12">3.1.1.11</ecNumber>
    </recommendedName>
</protein>
<feature type="domain" description="Pectinesterase inhibitor" evidence="13">
    <location>
        <begin position="62"/>
        <end position="211"/>
    </location>
</feature>
<comment type="function">
    <text evidence="10">Acts in the modification of cell walls via demethylesterification of cell wall pectin.</text>
</comment>
<dbReference type="GO" id="GO:0045490">
    <property type="term" value="P:pectin catabolic process"/>
    <property type="evidence" value="ECO:0007669"/>
    <property type="project" value="UniProtKB-UniRule"/>
</dbReference>
<dbReference type="Gene3D" id="1.20.140.40">
    <property type="entry name" value="Invertase/pectin methylesterase inhibitor family protein"/>
    <property type="match status" value="1"/>
</dbReference>
<dbReference type="SMART" id="SM00856">
    <property type="entry name" value="PMEI"/>
    <property type="match status" value="1"/>
</dbReference>
<evidence type="ECO:0000256" key="11">
    <source>
        <dbReference type="PROSITE-ProRule" id="PRU10040"/>
    </source>
</evidence>
<evidence type="ECO:0000256" key="10">
    <source>
        <dbReference type="ARBA" id="ARBA00057335"/>
    </source>
</evidence>
<keyword evidence="7" id="KW-1015">Disulfide bond</keyword>
<name>A0A8J5F249_ZINOF</name>
<evidence type="ECO:0000259" key="13">
    <source>
        <dbReference type="SMART" id="SM00856"/>
    </source>
</evidence>
<dbReference type="UniPathway" id="UPA00545">
    <property type="reaction ID" value="UER00823"/>
</dbReference>
<dbReference type="EC" id="3.1.1.11" evidence="4 12"/>
<evidence type="ECO:0000256" key="7">
    <source>
        <dbReference type="ARBA" id="ARBA00023157"/>
    </source>
</evidence>
<dbReference type="GO" id="GO:0030599">
    <property type="term" value="F:pectinesterase activity"/>
    <property type="evidence" value="ECO:0007669"/>
    <property type="project" value="UniProtKB-UniRule"/>
</dbReference>
<dbReference type="NCBIfam" id="TIGR01614">
    <property type="entry name" value="PME_inhib"/>
    <property type="match status" value="1"/>
</dbReference>
<dbReference type="InterPro" id="IPR012334">
    <property type="entry name" value="Pectin_lyas_fold"/>
</dbReference>
<dbReference type="FunFam" id="2.160.20.10:FF:000001">
    <property type="entry name" value="Pectinesterase"/>
    <property type="match status" value="1"/>
</dbReference>
<dbReference type="PROSITE" id="PS00503">
    <property type="entry name" value="PECTINESTERASE_2"/>
    <property type="match status" value="1"/>
</dbReference>
<evidence type="ECO:0000256" key="1">
    <source>
        <dbReference type="ARBA" id="ARBA00005184"/>
    </source>
</evidence>
<keyword evidence="8" id="KW-0325">Glycoprotein</keyword>
<dbReference type="GO" id="GO:0004857">
    <property type="term" value="F:enzyme inhibitor activity"/>
    <property type="evidence" value="ECO:0007669"/>
    <property type="project" value="InterPro"/>
</dbReference>
<comment type="caution">
    <text evidence="14">The sequence shown here is derived from an EMBL/GenBank/DDBJ whole genome shotgun (WGS) entry which is preliminary data.</text>
</comment>
<evidence type="ECO:0000313" key="15">
    <source>
        <dbReference type="Proteomes" id="UP000734854"/>
    </source>
</evidence>
<evidence type="ECO:0000256" key="4">
    <source>
        <dbReference type="ARBA" id="ARBA00013229"/>
    </source>
</evidence>
<dbReference type="InterPro" id="IPR035513">
    <property type="entry name" value="Invertase/methylesterase_inhib"/>
</dbReference>
<dbReference type="EMBL" id="JACMSC010000018">
    <property type="protein sequence ID" value="KAG6476721.1"/>
    <property type="molecule type" value="Genomic_DNA"/>
</dbReference>
<sequence length="622" mass="68631">MANYDKQMSEGRKNDRTKLVLLAVAACLLLLLVVGAVVGASYQQDDGGDDDVAEQSEHAIHASGKSVTALCSSTDYVHACESSLSKVVPEGTEDPKVLLKAAVSVVLDEVSKGFAHSRLQTSNDSRVRGAVQDCQEMFEDSKGEINATLRSIIDHGIEKLPARSHDMRTWLSAVITYQQTCIDGFPDGDLKDKMKAAMKNSKELTSNALAIIGQASSFLSLINLPARRRLLLDDQPPTVTKNGYPSWFTKDDRRMLKSVKVMLKPNVTVAKDGTGDFTTVNEALAKMPNEYEGRYVIYIKEGVYEEQVNVTKNMVNVTMFGDGSKRTIITGSKNFIDGTRTFLTATFFAAGDRFVAIGMAFRNTAGAEKHQAVALRVVSDRSVFLNCRMEGYQDTLYAHSHRQFYRGCVIAGTIDFIFGDASAVFQNCLLVVRRPLSNQQNIVTAQGRTDRWETTGFVIHRCRFLADNRLKDPSKPAIPSYLARPWKEFSKTIIMESQIDGFIDKKGYLPWDGTFALSTLYYAEYNNKGPGADTAGRVNWPGVHVIKRNDALKYTVENFIQGSTWIPASRSLLGQASRSLLGQASRSLLGQTSRTLLGQTSRSLLGQTSRSLLVQTSISLID</sequence>
<evidence type="ECO:0000256" key="8">
    <source>
        <dbReference type="ARBA" id="ARBA00023180"/>
    </source>
</evidence>
<gene>
    <name evidence="14" type="ORF">ZIOFF_065968</name>
</gene>
<comment type="similarity">
    <text evidence="2">In the N-terminal section; belongs to the PMEI family.</text>
</comment>
<organism evidence="14 15">
    <name type="scientific">Zingiber officinale</name>
    <name type="common">Ginger</name>
    <name type="synonym">Amomum zingiber</name>
    <dbReference type="NCBI Taxonomy" id="94328"/>
    <lineage>
        <taxon>Eukaryota</taxon>
        <taxon>Viridiplantae</taxon>
        <taxon>Streptophyta</taxon>
        <taxon>Embryophyta</taxon>
        <taxon>Tracheophyta</taxon>
        <taxon>Spermatophyta</taxon>
        <taxon>Magnoliopsida</taxon>
        <taxon>Liliopsida</taxon>
        <taxon>Zingiberales</taxon>
        <taxon>Zingiberaceae</taxon>
        <taxon>Zingiber</taxon>
    </lineage>
</organism>
<proteinExistence type="inferred from homology"/>
<evidence type="ECO:0000256" key="3">
    <source>
        <dbReference type="ARBA" id="ARBA00007786"/>
    </source>
</evidence>
<dbReference type="Pfam" id="PF01095">
    <property type="entry name" value="Pectinesterase"/>
    <property type="match status" value="1"/>
</dbReference>
<reference evidence="14 15" key="1">
    <citation type="submission" date="2020-08" db="EMBL/GenBank/DDBJ databases">
        <title>Plant Genome Project.</title>
        <authorList>
            <person name="Zhang R.-G."/>
        </authorList>
    </citation>
    <scope>NUCLEOTIDE SEQUENCE [LARGE SCALE GENOMIC DNA]</scope>
    <source>
        <tissue evidence="14">Rhizome</tissue>
    </source>
</reference>
<dbReference type="CDD" id="cd15798">
    <property type="entry name" value="PMEI-like_3"/>
    <property type="match status" value="1"/>
</dbReference>
<dbReference type="Pfam" id="PF04043">
    <property type="entry name" value="PMEI"/>
    <property type="match status" value="1"/>
</dbReference>
<keyword evidence="6 12" id="KW-0063">Aspartyl esterase</keyword>
<dbReference type="InterPro" id="IPR000070">
    <property type="entry name" value="Pectinesterase_cat"/>
</dbReference>
<dbReference type="GO" id="GO:0042545">
    <property type="term" value="P:cell wall modification"/>
    <property type="evidence" value="ECO:0007669"/>
    <property type="project" value="UniProtKB-UniRule"/>
</dbReference>
<dbReference type="SUPFAM" id="SSF101148">
    <property type="entry name" value="Plant invertase/pectin methylesterase inhibitor"/>
    <property type="match status" value="1"/>
</dbReference>
<dbReference type="Proteomes" id="UP000734854">
    <property type="component" value="Unassembled WGS sequence"/>
</dbReference>
<dbReference type="PANTHER" id="PTHR31707">
    <property type="entry name" value="PECTINESTERASE"/>
    <property type="match status" value="1"/>
</dbReference>
<dbReference type="InterPro" id="IPR033131">
    <property type="entry name" value="Pectinesterase_Asp_AS"/>
</dbReference>
<dbReference type="SUPFAM" id="SSF51126">
    <property type="entry name" value="Pectin lyase-like"/>
    <property type="match status" value="1"/>
</dbReference>
<keyword evidence="5 12" id="KW-0378">Hydrolase</keyword>
<accession>A0A8J5F249</accession>
<comment type="catalytic activity">
    <reaction evidence="9 12">
        <text>[(1-&gt;4)-alpha-D-galacturonosyl methyl ester](n) + n H2O = [(1-&gt;4)-alpha-D-galacturonosyl](n) + n methanol + n H(+)</text>
        <dbReference type="Rhea" id="RHEA:22380"/>
        <dbReference type="Rhea" id="RHEA-COMP:14570"/>
        <dbReference type="Rhea" id="RHEA-COMP:14573"/>
        <dbReference type="ChEBI" id="CHEBI:15377"/>
        <dbReference type="ChEBI" id="CHEBI:15378"/>
        <dbReference type="ChEBI" id="CHEBI:17790"/>
        <dbReference type="ChEBI" id="CHEBI:140522"/>
        <dbReference type="ChEBI" id="CHEBI:140523"/>
        <dbReference type="EC" id="3.1.1.11"/>
    </reaction>
</comment>
<dbReference type="InterPro" id="IPR006501">
    <property type="entry name" value="Pectinesterase_inhib_dom"/>
</dbReference>
<comment type="similarity">
    <text evidence="3">In the C-terminal section; belongs to the pectinesterase family.</text>
</comment>
<evidence type="ECO:0000313" key="14">
    <source>
        <dbReference type="EMBL" id="KAG6476721.1"/>
    </source>
</evidence>
<dbReference type="FunFam" id="1.20.140.40:FF:000001">
    <property type="entry name" value="Pectinesterase"/>
    <property type="match status" value="1"/>
</dbReference>
<feature type="active site" evidence="11">
    <location>
        <position position="415"/>
    </location>
</feature>
<evidence type="ECO:0000256" key="2">
    <source>
        <dbReference type="ARBA" id="ARBA00006027"/>
    </source>
</evidence>
<dbReference type="InterPro" id="IPR011050">
    <property type="entry name" value="Pectin_lyase_fold/virulence"/>
</dbReference>
<evidence type="ECO:0000256" key="5">
    <source>
        <dbReference type="ARBA" id="ARBA00022801"/>
    </source>
</evidence>
<dbReference type="Gene3D" id="2.160.20.10">
    <property type="entry name" value="Single-stranded right-handed beta-helix, Pectin lyase-like"/>
    <property type="match status" value="1"/>
</dbReference>